<keyword evidence="1" id="KW-0805">Transcription regulation</keyword>
<name>A0A1H5YGA5_9EURY</name>
<dbReference type="AlphaFoldDB" id="A0A1H5YGA5"/>
<evidence type="ECO:0000256" key="3">
    <source>
        <dbReference type="ARBA" id="ARBA00023163"/>
    </source>
</evidence>
<dbReference type="InterPro" id="IPR014757">
    <property type="entry name" value="Tscrpt_reg_IclR_C"/>
</dbReference>
<dbReference type="EMBL" id="CP031311">
    <property type="protein sequence ID" value="QCC48462.1"/>
    <property type="molecule type" value="Genomic_DNA"/>
</dbReference>
<dbReference type="EMBL" id="FNVN01000002">
    <property type="protein sequence ID" value="SEG23113.1"/>
    <property type="molecule type" value="Genomic_DNA"/>
</dbReference>
<evidence type="ECO:0000256" key="1">
    <source>
        <dbReference type="ARBA" id="ARBA00023015"/>
    </source>
</evidence>
<accession>A0A1H5YGA5</accession>
<dbReference type="InterPro" id="IPR005471">
    <property type="entry name" value="Tscrpt_reg_IclR_N"/>
</dbReference>
<dbReference type="InterPro" id="IPR029016">
    <property type="entry name" value="GAF-like_dom_sf"/>
</dbReference>
<dbReference type="SMART" id="SM00346">
    <property type="entry name" value="HTH_ICLR"/>
    <property type="match status" value="1"/>
</dbReference>
<keyword evidence="8" id="KW-1185">Reference proteome</keyword>
<evidence type="ECO:0000259" key="5">
    <source>
        <dbReference type="PROSITE" id="PS51078"/>
    </source>
</evidence>
<dbReference type="PANTHER" id="PTHR30136">
    <property type="entry name" value="HELIX-TURN-HELIX TRANSCRIPTIONAL REGULATOR, ICLR FAMILY"/>
    <property type="match status" value="1"/>
</dbReference>
<evidence type="ECO:0000256" key="2">
    <source>
        <dbReference type="ARBA" id="ARBA00023125"/>
    </source>
</evidence>
<dbReference type="PROSITE" id="PS51077">
    <property type="entry name" value="HTH_ICLR"/>
    <property type="match status" value="1"/>
</dbReference>
<dbReference type="RefSeq" id="WP_103991337.1">
    <property type="nucleotide sequence ID" value="NZ_CP031311.1"/>
</dbReference>
<dbReference type="InterPro" id="IPR050707">
    <property type="entry name" value="HTH_MetabolicPath_Reg"/>
</dbReference>
<protein>
    <submittedName>
        <fullName evidence="6">IclR family transcriptional regulator</fullName>
    </submittedName>
    <submittedName>
        <fullName evidence="7">Transcriptional regulator, IclR family</fullName>
    </submittedName>
</protein>
<dbReference type="GO" id="GO:0003677">
    <property type="term" value="F:DNA binding"/>
    <property type="evidence" value="ECO:0007669"/>
    <property type="project" value="UniProtKB-KW"/>
</dbReference>
<dbReference type="OrthoDB" id="14763at2157"/>
<dbReference type="InterPro" id="IPR036388">
    <property type="entry name" value="WH-like_DNA-bd_sf"/>
</dbReference>
<dbReference type="Gene3D" id="3.30.450.40">
    <property type="match status" value="1"/>
</dbReference>
<keyword evidence="2" id="KW-0238">DNA-binding</keyword>
<evidence type="ECO:0000313" key="8">
    <source>
        <dbReference type="Proteomes" id="UP000236740"/>
    </source>
</evidence>
<dbReference type="Pfam" id="PF09339">
    <property type="entry name" value="HTH_IclR"/>
    <property type="match status" value="1"/>
</dbReference>
<dbReference type="PANTHER" id="PTHR30136:SF35">
    <property type="entry name" value="HTH-TYPE TRANSCRIPTIONAL REGULATOR RV1719"/>
    <property type="match status" value="1"/>
</dbReference>
<dbReference type="Gene3D" id="1.10.10.10">
    <property type="entry name" value="Winged helix-like DNA-binding domain superfamily/Winged helix DNA-binding domain"/>
    <property type="match status" value="1"/>
</dbReference>
<reference evidence="6 9" key="2">
    <citation type="journal article" date="2019" name="Nat. Commun.">
        <title>A new type of DNA phosphorothioation-based antiviral system in archaea.</title>
        <authorList>
            <person name="Xiong L."/>
            <person name="Liu S."/>
            <person name="Chen S."/>
            <person name="Xiao Y."/>
            <person name="Zhu B."/>
            <person name="Gao Y."/>
            <person name="Zhang Y."/>
            <person name="Chen B."/>
            <person name="Luo J."/>
            <person name="Deng Z."/>
            <person name="Chen X."/>
            <person name="Wang L."/>
            <person name="Chen S."/>
        </authorList>
    </citation>
    <scope>NUCLEOTIDE SEQUENCE [LARGE SCALE GENOMIC DNA]</scope>
    <source>
        <strain evidence="6 9">CGMCC 1.10331</strain>
    </source>
</reference>
<dbReference type="GO" id="GO:0003700">
    <property type="term" value="F:DNA-binding transcription factor activity"/>
    <property type="evidence" value="ECO:0007669"/>
    <property type="project" value="TreeGrafter"/>
</dbReference>
<dbReference type="Proteomes" id="UP000296733">
    <property type="component" value="Chromosome"/>
</dbReference>
<dbReference type="KEGG" id="hlm:DV707_12745"/>
<gene>
    <name evidence="6" type="ORF">DV707_12745</name>
    <name evidence="7" type="ORF">SAMN04488133_1582</name>
</gene>
<evidence type="ECO:0000259" key="4">
    <source>
        <dbReference type="PROSITE" id="PS51077"/>
    </source>
</evidence>
<evidence type="ECO:0000313" key="6">
    <source>
        <dbReference type="EMBL" id="QCC48462.1"/>
    </source>
</evidence>
<organism evidence="7 8">
    <name type="scientific">Halobellus limi</name>
    <dbReference type="NCBI Taxonomy" id="699433"/>
    <lineage>
        <taxon>Archaea</taxon>
        <taxon>Methanobacteriati</taxon>
        <taxon>Methanobacteriota</taxon>
        <taxon>Stenosarchaea group</taxon>
        <taxon>Halobacteria</taxon>
        <taxon>Halobacteriales</taxon>
        <taxon>Haloferacaceae</taxon>
        <taxon>Halobellus</taxon>
    </lineage>
</organism>
<dbReference type="GeneID" id="39858976"/>
<evidence type="ECO:0000313" key="7">
    <source>
        <dbReference type="EMBL" id="SEG23113.1"/>
    </source>
</evidence>
<proteinExistence type="predicted"/>
<dbReference type="SUPFAM" id="SSF46785">
    <property type="entry name" value="Winged helix' DNA-binding domain"/>
    <property type="match status" value="1"/>
</dbReference>
<keyword evidence="3" id="KW-0804">Transcription</keyword>
<dbReference type="Pfam" id="PF01614">
    <property type="entry name" value="IclR_C"/>
    <property type="match status" value="1"/>
</dbReference>
<dbReference type="InterPro" id="IPR036390">
    <property type="entry name" value="WH_DNA-bd_sf"/>
</dbReference>
<reference evidence="7 8" key="1">
    <citation type="submission" date="2016-10" db="EMBL/GenBank/DDBJ databases">
        <authorList>
            <person name="de Groot N.N."/>
        </authorList>
    </citation>
    <scope>NUCLEOTIDE SEQUENCE [LARGE SCALE GENOMIC DNA]</scope>
    <source>
        <strain evidence="7 8">CGMCC 1.10331</strain>
    </source>
</reference>
<sequence length="252" mass="28182">MNEPRRPVTTVNTAVEIIDALVGSPDQTLSEISQQVGLAESTTHRHLATLVQNDLVVRDEDTYRLSFRFLDIGTQSQHQHPLYTAGREYIDSLADETGERVWLATCENGFSVSLYWASDRNPLHQHSRIGTRHHLHMSSPGKAMLAELSDEEVRSIIEKHGLPPQTEDTITDEEQLFGELDEIRERGYATSRNETVEGMSAVAVSVSDEVSGILGAIGIGCSTSRMTEDRQKRFVSRLLETADEMAIRTRFS</sequence>
<dbReference type="PROSITE" id="PS51078">
    <property type="entry name" value="ICLR_ED"/>
    <property type="match status" value="1"/>
</dbReference>
<dbReference type="CDD" id="cd00090">
    <property type="entry name" value="HTH_ARSR"/>
    <property type="match status" value="1"/>
</dbReference>
<evidence type="ECO:0000313" key="9">
    <source>
        <dbReference type="Proteomes" id="UP000296733"/>
    </source>
</evidence>
<feature type="domain" description="HTH iclR-type" evidence="4">
    <location>
        <begin position="8"/>
        <end position="67"/>
    </location>
</feature>
<dbReference type="SUPFAM" id="SSF55781">
    <property type="entry name" value="GAF domain-like"/>
    <property type="match status" value="1"/>
</dbReference>
<dbReference type="GO" id="GO:0045892">
    <property type="term" value="P:negative regulation of DNA-templated transcription"/>
    <property type="evidence" value="ECO:0007669"/>
    <property type="project" value="TreeGrafter"/>
</dbReference>
<dbReference type="InterPro" id="IPR011991">
    <property type="entry name" value="ArsR-like_HTH"/>
</dbReference>
<feature type="domain" description="IclR-ED" evidence="5">
    <location>
        <begin position="68"/>
        <end position="251"/>
    </location>
</feature>
<dbReference type="Proteomes" id="UP000236740">
    <property type="component" value="Unassembled WGS sequence"/>
</dbReference>